<evidence type="ECO:0000313" key="3">
    <source>
        <dbReference type="EMBL" id="KAE9974027.1"/>
    </source>
</evidence>
<feature type="coiled-coil region" evidence="1">
    <location>
        <begin position="29"/>
        <end position="79"/>
    </location>
</feature>
<sequence>MELKGLDVGWYTKTTDSMSTSSEAIDITTEMVKKQVRQLETQIDEVDELLAVDPGNQDLMSLRDELEEKIDSFDEALNRPHVDWMNTSMEWEARLHTRKSSSKRPESCVAISTPNTMVQTPELRQARQLPTISRDVFFTRCPQPTPTFKTAKHDKTSPGTHNLDTGNPNTLEAMIVDVLGQTVNLLSKSHLPVENINILREATQANHDDSQSSFRAIIEKLSGLEQKLDKLAGLEELNKLPGLDKKLDMILDLLGNATALDPRLPVKEKSARQIYEKEIMRLQARREERLRKKIHTDKRLPQFLDQAQANQGLNGETNHKQPSYRAKKDWSMGRSFWEDCQAFDDCNFNAVTDSGSRINAPHQFSFDAKSYPAFPKPNPGEALASATSLTSSSTLFYPDSSANKFWESTRNKLVPEMREERQPRVTSNATQGCNYKPASIEAAEDGDKGQHARVKTGQSVPMSAYDKAVFAELRAAAPPRPMARRNNKKHHQQKNKAQAYPGPLMECFPLLGNLENNMPGSVIPGVDLNSPSRQSNNESNTATDSLAVGVPEKKRYVAGIDYLASSKERKTADMFDRMRNLIIPELSDPVSGEKEYKGNSSVVEAVTGIPGPKVSKCTNTEELLQKDTDNSQKVSNNHDSGVKTGEADILEKYFDTVMRQTLCSRKAAAKTMKKQNGDTANAIMAVDAYMLEMSIDGVMKDTGCSRYMVVEALKKENSNG</sequence>
<feature type="compositionally biased region" description="Polar residues" evidence="2">
    <location>
        <begin position="157"/>
        <end position="167"/>
    </location>
</feature>
<dbReference type="Gene3D" id="1.10.8.10">
    <property type="entry name" value="DNA helicase RuvA subunit, C-terminal domain"/>
    <property type="match status" value="1"/>
</dbReference>
<evidence type="ECO:0000256" key="1">
    <source>
        <dbReference type="SAM" id="Coils"/>
    </source>
</evidence>
<reference evidence="3 4" key="1">
    <citation type="submission" date="2019-11" db="EMBL/GenBank/DDBJ databases">
        <title>Venturia inaequalis Genome Resource.</title>
        <authorList>
            <person name="Lichtner F.J."/>
        </authorList>
    </citation>
    <scope>NUCLEOTIDE SEQUENCE [LARGE SCALE GENOMIC DNA]</scope>
    <source>
        <strain evidence="3">Bline_iso_100314</strain>
    </source>
</reference>
<organism evidence="3 4">
    <name type="scientific">Venturia inaequalis</name>
    <name type="common">Apple scab fungus</name>
    <dbReference type="NCBI Taxonomy" id="5025"/>
    <lineage>
        <taxon>Eukaryota</taxon>
        <taxon>Fungi</taxon>
        <taxon>Dikarya</taxon>
        <taxon>Ascomycota</taxon>
        <taxon>Pezizomycotina</taxon>
        <taxon>Dothideomycetes</taxon>
        <taxon>Pleosporomycetidae</taxon>
        <taxon>Venturiales</taxon>
        <taxon>Venturiaceae</taxon>
        <taxon>Venturia</taxon>
    </lineage>
</organism>
<evidence type="ECO:0000313" key="4">
    <source>
        <dbReference type="Proteomes" id="UP000433883"/>
    </source>
</evidence>
<comment type="caution">
    <text evidence="3">The sequence shown here is derived from an EMBL/GenBank/DDBJ whole genome shotgun (WGS) entry which is preliminary data.</text>
</comment>
<proteinExistence type="predicted"/>
<accession>A0A8H3UNA9</accession>
<name>A0A8H3UNA9_VENIN</name>
<protein>
    <submittedName>
        <fullName evidence="3">Uncharacterized protein</fullName>
    </submittedName>
</protein>
<gene>
    <name evidence="3" type="ORF">BLS_003298</name>
</gene>
<feature type="region of interest" description="Disordered" evidence="2">
    <location>
        <begin position="145"/>
        <end position="167"/>
    </location>
</feature>
<evidence type="ECO:0000256" key="2">
    <source>
        <dbReference type="SAM" id="MobiDB-lite"/>
    </source>
</evidence>
<dbReference type="AlphaFoldDB" id="A0A8H3UNA9"/>
<dbReference type="Proteomes" id="UP000433883">
    <property type="component" value="Unassembled WGS sequence"/>
</dbReference>
<keyword evidence="1" id="KW-0175">Coiled coil</keyword>
<dbReference type="EMBL" id="WNWQ01000216">
    <property type="protein sequence ID" value="KAE9974027.1"/>
    <property type="molecule type" value="Genomic_DNA"/>
</dbReference>